<dbReference type="InterPro" id="IPR043519">
    <property type="entry name" value="NT_sf"/>
</dbReference>
<dbReference type="CDD" id="cd00077">
    <property type="entry name" value="HDc"/>
    <property type="match status" value="1"/>
</dbReference>
<dbReference type="NCBIfam" id="TIGR00277">
    <property type="entry name" value="HDIG"/>
    <property type="match status" value="1"/>
</dbReference>
<dbReference type="SUPFAM" id="SSF81301">
    <property type="entry name" value="Nucleotidyltransferase"/>
    <property type="match status" value="1"/>
</dbReference>
<evidence type="ECO:0000256" key="9">
    <source>
        <dbReference type="RuleBase" id="RU003953"/>
    </source>
</evidence>
<dbReference type="STRING" id="1798542.A3F54_04495"/>
<dbReference type="InterPro" id="IPR032810">
    <property type="entry name" value="CCA-adding_enz_C"/>
</dbReference>
<dbReference type="GO" id="GO:0046872">
    <property type="term" value="F:metal ion binding"/>
    <property type="evidence" value="ECO:0007669"/>
    <property type="project" value="UniProtKB-KW"/>
</dbReference>
<accession>A0A1G2B337</accession>
<reference evidence="14 15" key="1">
    <citation type="journal article" date="2016" name="Nat. Commun.">
        <title>Thousands of microbial genomes shed light on interconnected biogeochemical processes in an aquifer system.</title>
        <authorList>
            <person name="Anantharaman K."/>
            <person name="Brown C.T."/>
            <person name="Hug L.A."/>
            <person name="Sharon I."/>
            <person name="Castelle C.J."/>
            <person name="Probst A.J."/>
            <person name="Thomas B.C."/>
            <person name="Singh A."/>
            <person name="Wilkins M.J."/>
            <person name="Karaoz U."/>
            <person name="Brodie E.L."/>
            <person name="Williams K.H."/>
            <person name="Hubbard S.S."/>
            <person name="Banfield J.F."/>
        </authorList>
    </citation>
    <scope>NUCLEOTIDE SEQUENCE [LARGE SCALE GENOMIC DNA]</scope>
</reference>
<dbReference type="Gene3D" id="3.30.460.10">
    <property type="entry name" value="Beta Polymerase, domain 2"/>
    <property type="match status" value="1"/>
</dbReference>
<keyword evidence="7" id="KW-0460">Magnesium</keyword>
<protein>
    <recommendedName>
        <fullName evidence="16">HD domain-containing protein</fullName>
    </recommendedName>
</protein>
<dbReference type="GO" id="GO:0008033">
    <property type="term" value="P:tRNA processing"/>
    <property type="evidence" value="ECO:0007669"/>
    <property type="project" value="UniProtKB-KW"/>
</dbReference>
<dbReference type="Gene3D" id="1.10.246.80">
    <property type="match status" value="1"/>
</dbReference>
<dbReference type="Pfam" id="PF01743">
    <property type="entry name" value="PolyA_pol"/>
    <property type="match status" value="1"/>
</dbReference>
<keyword evidence="8 9" id="KW-0694">RNA-binding</keyword>
<evidence type="ECO:0000313" key="14">
    <source>
        <dbReference type="EMBL" id="OGY83059.1"/>
    </source>
</evidence>
<dbReference type="EMBL" id="MHKD01000022">
    <property type="protein sequence ID" value="OGY83059.1"/>
    <property type="molecule type" value="Genomic_DNA"/>
</dbReference>
<evidence type="ECO:0000256" key="1">
    <source>
        <dbReference type="ARBA" id="ARBA00001946"/>
    </source>
</evidence>
<evidence type="ECO:0000259" key="11">
    <source>
        <dbReference type="Pfam" id="PF01743"/>
    </source>
</evidence>
<keyword evidence="4" id="KW-0548">Nucleotidyltransferase</keyword>
<dbReference type="SUPFAM" id="SSF81891">
    <property type="entry name" value="Poly A polymerase C-terminal region-like"/>
    <property type="match status" value="1"/>
</dbReference>
<name>A0A1G2B337_9BACT</name>
<evidence type="ECO:0000256" key="5">
    <source>
        <dbReference type="ARBA" id="ARBA00022723"/>
    </source>
</evidence>
<evidence type="ECO:0000256" key="7">
    <source>
        <dbReference type="ARBA" id="ARBA00022842"/>
    </source>
</evidence>
<feature type="compositionally biased region" description="Basic and acidic residues" evidence="10">
    <location>
        <begin position="453"/>
        <end position="467"/>
    </location>
</feature>
<evidence type="ECO:0000256" key="4">
    <source>
        <dbReference type="ARBA" id="ARBA00022695"/>
    </source>
</evidence>
<dbReference type="InterPro" id="IPR032828">
    <property type="entry name" value="PolyA_RNA-bd"/>
</dbReference>
<dbReference type="PANTHER" id="PTHR46173">
    <property type="entry name" value="CCA TRNA NUCLEOTIDYLTRANSFERASE 1, MITOCHONDRIAL"/>
    <property type="match status" value="1"/>
</dbReference>
<dbReference type="InterPro" id="IPR003607">
    <property type="entry name" value="HD/PDEase_dom"/>
</dbReference>
<evidence type="ECO:0000256" key="3">
    <source>
        <dbReference type="ARBA" id="ARBA00022694"/>
    </source>
</evidence>
<dbReference type="Pfam" id="PF13735">
    <property type="entry name" value="tRNA_NucTran2_2"/>
    <property type="match status" value="1"/>
</dbReference>
<comment type="similarity">
    <text evidence="9">Belongs to the tRNA nucleotidyltransferase/poly(A) polymerase family.</text>
</comment>
<evidence type="ECO:0000259" key="13">
    <source>
        <dbReference type="Pfam" id="PF13735"/>
    </source>
</evidence>
<dbReference type="GO" id="GO:0000049">
    <property type="term" value="F:tRNA binding"/>
    <property type="evidence" value="ECO:0007669"/>
    <property type="project" value="TreeGrafter"/>
</dbReference>
<evidence type="ECO:0000256" key="8">
    <source>
        <dbReference type="ARBA" id="ARBA00022884"/>
    </source>
</evidence>
<comment type="caution">
    <text evidence="14">The sequence shown here is derived from an EMBL/GenBank/DDBJ whole genome shotgun (WGS) entry which is preliminary data.</text>
</comment>
<dbReference type="GO" id="GO:0000166">
    <property type="term" value="F:nucleotide binding"/>
    <property type="evidence" value="ECO:0007669"/>
    <property type="project" value="UniProtKB-KW"/>
</dbReference>
<sequence>MSKIIFPKYVTKVIAQLQEAGFEAFAVGGCIRELLRDQKPKDWDITTNALPEQIQEVFPKNFYTNTFGTVTALIDSQQVEITTYRSEAKYSNKRHPDEVKFGVILEEDLKRRDFTMNAIAADGTKIIDLFDGQADLKAGVIRAVGTAHDRFNEDALRMIRAIRFAAQLRMQIEPATWAAIVKNRALIQHLSQERIRDELMKMLNTDDPLRAIWLLFESGLLALILPELVAGVGVAQNKHHIYTVFFHNLLSMAFCPSSDPLVKLACLLHDVGKVRTKEGTGKDATFHRHEMVGADMTRDIMRRLKFSTDEIKRVTHLVRQHMFYYNTGEITDAGVRRIVRRIGNENIEDIMAVRVGDRMGSGVQKEKPYKLVELEKRIIEVQKDPITTSMMAIDGTDVMKQLALKPGRMIGVVLNTLLEEVLDDPKKNTVEYLTKRVGELGPQALAGTLEEPAIMKEDQKEREKRVK</sequence>
<evidence type="ECO:0000256" key="6">
    <source>
        <dbReference type="ARBA" id="ARBA00022741"/>
    </source>
</evidence>
<dbReference type="InterPro" id="IPR006675">
    <property type="entry name" value="HDIG_dom"/>
</dbReference>
<dbReference type="Gene3D" id="1.10.3090.10">
    <property type="entry name" value="cca-adding enzyme, domain 2"/>
    <property type="match status" value="1"/>
</dbReference>
<dbReference type="InterPro" id="IPR050264">
    <property type="entry name" value="Bact_CCA-adding_enz_type3_sf"/>
</dbReference>
<feature type="region of interest" description="Disordered" evidence="10">
    <location>
        <begin position="448"/>
        <end position="467"/>
    </location>
</feature>
<feature type="domain" description="tRNA nucleotidyltransferase/poly(A) polymerase RNA and SrmB- binding" evidence="12">
    <location>
        <begin position="170"/>
        <end position="228"/>
    </location>
</feature>
<keyword evidence="5" id="KW-0479">Metal-binding</keyword>
<comment type="cofactor">
    <cofactor evidence="1">
        <name>Mg(2+)</name>
        <dbReference type="ChEBI" id="CHEBI:18420"/>
    </cofactor>
</comment>
<evidence type="ECO:0000313" key="15">
    <source>
        <dbReference type="Proteomes" id="UP000176952"/>
    </source>
</evidence>
<dbReference type="AlphaFoldDB" id="A0A1G2B337"/>
<dbReference type="CDD" id="cd05398">
    <property type="entry name" value="NT_ClassII-CCAase"/>
    <property type="match status" value="1"/>
</dbReference>
<dbReference type="PANTHER" id="PTHR46173:SF1">
    <property type="entry name" value="CCA TRNA NUCLEOTIDYLTRANSFERASE 1, MITOCHONDRIAL"/>
    <property type="match status" value="1"/>
</dbReference>
<organism evidence="14 15">
    <name type="scientific">Candidatus Kerfeldbacteria bacterium RIFCSPHIGHO2_12_FULL_48_17</name>
    <dbReference type="NCBI Taxonomy" id="1798542"/>
    <lineage>
        <taxon>Bacteria</taxon>
        <taxon>Candidatus Kerfeldiibacteriota</taxon>
    </lineage>
</organism>
<keyword evidence="2 9" id="KW-0808">Transferase</keyword>
<dbReference type="Pfam" id="PF12627">
    <property type="entry name" value="PolyA_pol_RNAbd"/>
    <property type="match status" value="1"/>
</dbReference>
<evidence type="ECO:0000256" key="2">
    <source>
        <dbReference type="ARBA" id="ARBA00022679"/>
    </source>
</evidence>
<feature type="domain" description="Poly A polymerase head" evidence="11">
    <location>
        <begin position="25"/>
        <end position="142"/>
    </location>
</feature>
<dbReference type="InterPro" id="IPR002646">
    <property type="entry name" value="PolA_pol_head_dom"/>
</dbReference>
<proteinExistence type="inferred from homology"/>
<evidence type="ECO:0000256" key="10">
    <source>
        <dbReference type="SAM" id="MobiDB-lite"/>
    </source>
</evidence>
<dbReference type="Proteomes" id="UP000176952">
    <property type="component" value="Unassembled WGS sequence"/>
</dbReference>
<evidence type="ECO:0008006" key="16">
    <source>
        <dbReference type="Google" id="ProtNLM"/>
    </source>
</evidence>
<keyword evidence="6" id="KW-0547">Nucleotide-binding</keyword>
<gene>
    <name evidence="14" type="ORF">A3F54_04495</name>
</gene>
<feature type="domain" description="CCA-adding enzyme C-terminal" evidence="13">
    <location>
        <begin position="297"/>
        <end position="435"/>
    </location>
</feature>
<evidence type="ECO:0000259" key="12">
    <source>
        <dbReference type="Pfam" id="PF12627"/>
    </source>
</evidence>
<dbReference type="GO" id="GO:0016779">
    <property type="term" value="F:nucleotidyltransferase activity"/>
    <property type="evidence" value="ECO:0007669"/>
    <property type="project" value="UniProtKB-KW"/>
</dbReference>
<keyword evidence="3" id="KW-0819">tRNA processing</keyword>